<feature type="compositionally biased region" description="Low complexity" evidence="2">
    <location>
        <begin position="394"/>
        <end position="404"/>
    </location>
</feature>
<dbReference type="AlphaFoldDB" id="V8NV40"/>
<dbReference type="EMBL" id="AZIM01001712">
    <property type="protein sequence ID" value="ETE65945.1"/>
    <property type="molecule type" value="Genomic_DNA"/>
</dbReference>
<dbReference type="PANTHER" id="PTHR21687:SF5">
    <property type="entry name" value="PLASMALEMMA VESICLE-ASSOCIATED PROTEIN"/>
    <property type="match status" value="1"/>
</dbReference>
<keyword evidence="3" id="KW-0472">Membrane</keyword>
<protein>
    <recommendedName>
        <fullName evidence="6">Plasmalemma vesicle-associated protein</fullName>
    </recommendedName>
</protein>
<dbReference type="Pfam" id="PF06637">
    <property type="entry name" value="PV-1"/>
    <property type="match status" value="1"/>
</dbReference>
<dbReference type="OrthoDB" id="9944409at2759"/>
<feature type="compositionally biased region" description="Polar residues" evidence="2">
    <location>
        <begin position="380"/>
        <end position="392"/>
    </location>
</feature>
<keyword evidence="3" id="KW-0812">Transmembrane</keyword>
<sequence length="504" mass="57211">MEKNAYTMATLGLKTKDDLQSKRDCGFYMKYFFLFLSLIQFLIILGLVLFMIYSNPLEGTEKHLKDLTVQLQESDKKIKALNEEIGKLKRQLNATEKEARLVQTQMLRLNATLRLCNNEKAKLKEQQHSNTAALSAASESKFNLQLLNITCVAQVSSLEKQLVALELQGQRDRENLNRDSNSWQVKAEAAEKEKNECHLEKLQLETREQKNQELKTIVIQELEPALKNLKTSAEQLLTSYEIRGCYRHEIENTFHSIFRSLQSQLDTMAQQIDQKANAVTRENALLQSQKAACNQRVQERDKQISLQQQQFEWQKQALQEAQEIQAQKIRGEYRKMLDENESLKLQLQQTKQACISLRTSAPGNTALRNPLSLGPPNPFGTFSRNLGNTGSLGNPAASSNAFSSPSLWGRPSSLAQTSSGSQRNLSTAGERLYQAVVPRTGWAPKAYNPYYFSFATYIDPRLMVSTVAKLVRDMMRNISSRVTQSSVELTKRTPLLVSLNLESH</sequence>
<feature type="region of interest" description="Disordered" evidence="2">
    <location>
        <begin position="365"/>
        <end position="404"/>
    </location>
</feature>
<feature type="coiled-coil region" evidence="1">
    <location>
        <begin position="57"/>
        <end position="126"/>
    </location>
</feature>
<evidence type="ECO:0000313" key="5">
    <source>
        <dbReference type="Proteomes" id="UP000018936"/>
    </source>
</evidence>
<proteinExistence type="predicted"/>
<dbReference type="Proteomes" id="UP000018936">
    <property type="component" value="Unassembled WGS sequence"/>
</dbReference>
<accession>V8NV40</accession>
<evidence type="ECO:0000256" key="3">
    <source>
        <dbReference type="SAM" id="Phobius"/>
    </source>
</evidence>
<dbReference type="InterPro" id="IPR009538">
    <property type="entry name" value="PV-1"/>
</dbReference>
<dbReference type="GO" id="GO:0002693">
    <property type="term" value="P:positive regulation of cellular extravasation"/>
    <property type="evidence" value="ECO:0007669"/>
    <property type="project" value="TreeGrafter"/>
</dbReference>
<evidence type="ECO:0000256" key="2">
    <source>
        <dbReference type="SAM" id="MobiDB-lite"/>
    </source>
</evidence>
<feature type="transmembrane region" description="Helical" evidence="3">
    <location>
        <begin position="31"/>
        <end position="53"/>
    </location>
</feature>
<dbReference type="GO" id="GO:0043114">
    <property type="term" value="P:regulation of vascular permeability"/>
    <property type="evidence" value="ECO:0007669"/>
    <property type="project" value="TreeGrafter"/>
</dbReference>
<keyword evidence="5" id="KW-1185">Reference proteome</keyword>
<organism evidence="4 5">
    <name type="scientific">Ophiophagus hannah</name>
    <name type="common">King cobra</name>
    <name type="synonym">Naja hannah</name>
    <dbReference type="NCBI Taxonomy" id="8665"/>
    <lineage>
        <taxon>Eukaryota</taxon>
        <taxon>Metazoa</taxon>
        <taxon>Chordata</taxon>
        <taxon>Craniata</taxon>
        <taxon>Vertebrata</taxon>
        <taxon>Euteleostomi</taxon>
        <taxon>Lepidosauria</taxon>
        <taxon>Squamata</taxon>
        <taxon>Bifurcata</taxon>
        <taxon>Unidentata</taxon>
        <taxon>Episquamata</taxon>
        <taxon>Toxicofera</taxon>
        <taxon>Serpentes</taxon>
        <taxon>Colubroidea</taxon>
        <taxon>Elapidae</taxon>
        <taxon>Elapinae</taxon>
        <taxon>Ophiophagus</taxon>
    </lineage>
</organism>
<keyword evidence="3" id="KW-1133">Transmembrane helix</keyword>
<dbReference type="PANTHER" id="PTHR21687">
    <property type="entry name" value="PLASMALEMMA VESICLE-ASSOCIATED PROTEIN"/>
    <property type="match status" value="1"/>
</dbReference>
<name>V8NV40_OPHHA</name>
<evidence type="ECO:0000313" key="4">
    <source>
        <dbReference type="EMBL" id="ETE65945.1"/>
    </source>
</evidence>
<feature type="coiled-coil region" evidence="1">
    <location>
        <begin position="326"/>
        <end position="353"/>
    </location>
</feature>
<evidence type="ECO:0008006" key="6">
    <source>
        <dbReference type="Google" id="ProtNLM"/>
    </source>
</evidence>
<reference evidence="4 5" key="1">
    <citation type="journal article" date="2013" name="Proc. Natl. Acad. Sci. U.S.A.">
        <title>The king cobra genome reveals dynamic gene evolution and adaptation in the snake venom system.</title>
        <authorList>
            <person name="Vonk F.J."/>
            <person name="Casewell N.R."/>
            <person name="Henkel C.V."/>
            <person name="Heimberg A.M."/>
            <person name="Jansen H.J."/>
            <person name="McCleary R.J."/>
            <person name="Kerkkamp H.M."/>
            <person name="Vos R.A."/>
            <person name="Guerreiro I."/>
            <person name="Calvete J.J."/>
            <person name="Wuster W."/>
            <person name="Woods A.E."/>
            <person name="Logan J.M."/>
            <person name="Harrison R.A."/>
            <person name="Castoe T.A."/>
            <person name="de Koning A.P."/>
            <person name="Pollock D.D."/>
            <person name="Yandell M."/>
            <person name="Calderon D."/>
            <person name="Renjifo C."/>
            <person name="Currier R.B."/>
            <person name="Salgado D."/>
            <person name="Pla D."/>
            <person name="Sanz L."/>
            <person name="Hyder A.S."/>
            <person name="Ribeiro J.M."/>
            <person name="Arntzen J.W."/>
            <person name="van den Thillart G.E."/>
            <person name="Boetzer M."/>
            <person name="Pirovano W."/>
            <person name="Dirks R.P."/>
            <person name="Spaink H.P."/>
            <person name="Duboule D."/>
            <person name="McGlinn E."/>
            <person name="Kini R.M."/>
            <person name="Richardson M.K."/>
        </authorList>
    </citation>
    <scope>NUCLEOTIDE SEQUENCE</scope>
    <source>
        <tissue evidence="4">Blood</tissue>
    </source>
</reference>
<gene>
    <name evidence="4" type="ORF">L345_08281</name>
</gene>
<feature type="coiled-coil region" evidence="1">
    <location>
        <begin position="173"/>
        <end position="212"/>
    </location>
</feature>
<evidence type="ECO:0000256" key="1">
    <source>
        <dbReference type="SAM" id="Coils"/>
    </source>
</evidence>
<comment type="caution">
    <text evidence="4">The sequence shown here is derived from an EMBL/GenBank/DDBJ whole genome shotgun (WGS) entry which is preliminary data.</text>
</comment>
<feature type="non-terminal residue" evidence="4">
    <location>
        <position position="1"/>
    </location>
</feature>
<keyword evidence="1" id="KW-0175">Coiled coil</keyword>